<feature type="transmembrane region" description="Helical" evidence="1">
    <location>
        <begin position="47"/>
        <end position="65"/>
    </location>
</feature>
<dbReference type="KEGG" id="tes:BW730_15125"/>
<feature type="transmembrane region" description="Helical" evidence="1">
    <location>
        <begin position="115"/>
        <end position="134"/>
    </location>
</feature>
<keyword evidence="3" id="KW-1185">Reference proteome</keyword>
<accession>A0A1Q2CTE4</accession>
<keyword evidence="1" id="KW-0472">Membrane</keyword>
<dbReference type="EMBL" id="CP019606">
    <property type="protein sequence ID" value="AQP49402.1"/>
    <property type="molecule type" value="Genomic_DNA"/>
</dbReference>
<organism evidence="2 3">
    <name type="scientific">Tessaracoccus aquimaris</name>
    <dbReference type="NCBI Taxonomy" id="1332264"/>
    <lineage>
        <taxon>Bacteria</taxon>
        <taxon>Bacillati</taxon>
        <taxon>Actinomycetota</taxon>
        <taxon>Actinomycetes</taxon>
        <taxon>Propionibacteriales</taxon>
        <taxon>Propionibacteriaceae</taxon>
        <taxon>Tessaracoccus</taxon>
    </lineage>
</organism>
<evidence type="ECO:0000256" key="1">
    <source>
        <dbReference type="SAM" id="Phobius"/>
    </source>
</evidence>
<protein>
    <submittedName>
        <fullName evidence="2">Uncharacterized protein</fullName>
    </submittedName>
</protein>
<dbReference type="Proteomes" id="UP000188145">
    <property type="component" value="Chromosome"/>
</dbReference>
<name>A0A1Q2CTE4_9ACTN</name>
<evidence type="ECO:0000313" key="3">
    <source>
        <dbReference type="Proteomes" id="UP000188145"/>
    </source>
</evidence>
<keyword evidence="1" id="KW-0812">Transmembrane</keyword>
<proteinExistence type="predicted"/>
<feature type="transmembrane region" description="Helical" evidence="1">
    <location>
        <begin position="77"/>
        <end position="95"/>
    </location>
</feature>
<evidence type="ECO:0000313" key="2">
    <source>
        <dbReference type="EMBL" id="AQP49402.1"/>
    </source>
</evidence>
<reference evidence="3" key="1">
    <citation type="submission" date="2017-02" db="EMBL/GenBank/DDBJ databases">
        <title>Tessaracoccus aquaemaris sp. nov., isolated from the intestine of a Korean rockfish, Sebastes schlegelii, in a marine aquaculture pond.</title>
        <authorList>
            <person name="Tak E.J."/>
            <person name="Bae J.-W."/>
        </authorList>
    </citation>
    <scope>NUCLEOTIDE SEQUENCE [LARGE SCALE GENOMIC DNA]</scope>
    <source>
        <strain evidence="3">NSG39</strain>
    </source>
</reference>
<gene>
    <name evidence="2" type="ORF">BW730_15125</name>
</gene>
<dbReference type="AlphaFoldDB" id="A0A1Q2CTE4"/>
<sequence>MAAVLVAHAVISALQVLVLNPLAAIPGRGLAEIYAGVTASGESMSVPTVFAALALPLVLGAAVLAQTARSSLSRTTSTGLLLGLVAFSAVTYWFASGGPAMALADAYLISGAPYSPWWMVPAGLSLAALATLAIRARRDASR</sequence>
<keyword evidence="1" id="KW-1133">Transmembrane helix</keyword>